<dbReference type="EMBL" id="JACHDN010000001">
    <property type="protein sequence ID" value="MBB5471361.1"/>
    <property type="molecule type" value="Genomic_DNA"/>
</dbReference>
<dbReference type="Proteomes" id="UP000564629">
    <property type="component" value="Unassembled WGS sequence"/>
</dbReference>
<feature type="region of interest" description="Disordered" evidence="1">
    <location>
        <begin position="26"/>
        <end position="54"/>
    </location>
</feature>
<evidence type="ECO:0000256" key="1">
    <source>
        <dbReference type="SAM" id="MobiDB-lite"/>
    </source>
</evidence>
<evidence type="ECO:0008006" key="7">
    <source>
        <dbReference type="Google" id="ProtNLM"/>
    </source>
</evidence>
<keyword evidence="5" id="KW-1185">Reference proteome</keyword>
<reference evidence="4 6" key="2">
    <citation type="submission" date="2020-08" db="EMBL/GenBank/DDBJ databases">
        <title>Sequencing the genomes of 1000 actinobacteria strains.</title>
        <authorList>
            <person name="Klenk H.-P."/>
        </authorList>
    </citation>
    <scope>NUCLEOTIDE SEQUENCE [LARGE SCALE GENOMIC DNA]</scope>
    <source>
        <strain evidence="4 6">DSM 9581</strain>
    </source>
</reference>
<evidence type="ECO:0000313" key="3">
    <source>
        <dbReference type="EMBL" id="GEL48414.1"/>
    </source>
</evidence>
<evidence type="ECO:0000256" key="2">
    <source>
        <dbReference type="SAM" id="SignalP"/>
    </source>
</evidence>
<feature type="compositionally biased region" description="Low complexity" evidence="1">
    <location>
        <begin position="29"/>
        <end position="43"/>
    </location>
</feature>
<dbReference type="Proteomes" id="UP000321723">
    <property type="component" value="Unassembled WGS sequence"/>
</dbReference>
<proteinExistence type="predicted"/>
<sequence length="177" mass="16977">MSARVRGARALAAVAAVALLVACGGGDPSGTDDTAGAAAGSSDEPTAQEPTPEQLTLEAGSSVVGLPDGAGEQPADAVAAAGRTADDSLVYVVTLGSSTCPAVPDTSAEATGDAAVEVTFPDPGTGACTADFVPATTVVALPETIDPEQDLTVTIGTLGEVVLPAGSDALVWATAAG</sequence>
<feature type="signal peptide" evidence="2">
    <location>
        <begin position="1"/>
        <end position="22"/>
    </location>
</feature>
<organism evidence="3 5">
    <name type="scientific">Cellulomonas hominis</name>
    <dbReference type="NCBI Taxonomy" id="156981"/>
    <lineage>
        <taxon>Bacteria</taxon>
        <taxon>Bacillati</taxon>
        <taxon>Actinomycetota</taxon>
        <taxon>Actinomycetes</taxon>
        <taxon>Micrococcales</taxon>
        <taxon>Cellulomonadaceae</taxon>
        <taxon>Cellulomonas</taxon>
    </lineage>
</organism>
<dbReference type="OrthoDB" id="4829965at2"/>
<comment type="caution">
    <text evidence="3">The sequence shown here is derived from an EMBL/GenBank/DDBJ whole genome shotgun (WGS) entry which is preliminary data.</text>
</comment>
<reference evidence="3 5" key="1">
    <citation type="submission" date="2019-07" db="EMBL/GenBank/DDBJ databases">
        <title>Whole genome shotgun sequence of Cellulomonas hominis NBRC 16055.</title>
        <authorList>
            <person name="Hosoyama A."/>
            <person name="Uohara A."/>
            <person name="Ohji S."/>
            <person name="Ichikawa N."/>
        </authorList>
    </citation>
    <scope>NUCLEOTIDE SEQUENCE [LARGE SCALE GENOMIC DNA]</scope>
    <source>
        <strain evidence="3 5">NBRC 16055</strain>
    </source>
</reference>
<dbReference type="AlphaFoldDB" id="A0A511FIL7"/>
<accession>A0A511FIL7</accession>
<evidence type="ECO:0000313" key="5">
    <source>
        <dbReference type="Proteomes" id="UP000321723"/>
    </source>
</evidence>
<evidence type="ECO:0000313" key="4">
    <source>
        <dbReference type="EMBL" id="MBB5471361.1"/>
    </source>
</evidence>
<dbReference type="EMBL" id="BJVQ01000079">
    <property type="protein sequence ID" value="GEL48414.1"/>
    <property type="molecule type" value="Genomic_DNA"/>
</dbReference>
<feature type="compositionally biased region" description="Polar residues" evidence="1">
    <location>
        <begin position="44"/>
        <end position="54"/>
    </location>
</feature>
<protein>
    <recommendedName>
        <fullName evidence="7">Lipoprotein</fullName>
    </recommendedName>
</protein>
<name>A0A511FIL7_9CELL</name>
<dbReference type="PROSITE" id="PS51257">
    <property type="entry name" value="PROKAR_LIPOPROTEIN"/>
    <property type="match status" value="1"/>
</dbReference>
<dbReference type="RefSeq" id="WP_146840400.1">
    <property type="nucleotide sequence ID" value="NZ_BJVQ01000079.1"/>
</dbReference>
<evidence type="ECO:0000313" key="6">
    <source>
        <dbReference type="Proteomes" id="UP000564629"/>
    </source>
</evidence>
<gene>
    <name evidence="3" type="ORF">CHO01_35300</name>
    <name evidence="4" type="ORF">HNR08_000097</name>
</gene>
<keyword evidence="2" id="KW-0732">Signal</keyword>
<feature type="chain" id="PRO_5038307476" description="Lipoprotein" evidence="2">
    <location>
        <begin position="23"/>
        <end position="177"/>
    </location>
</feature>